<evidence type="ECO:0000259" key="3">
    <source>
        <dbReference type="Pfam" id="PF07687"/>
    </source>
</evidence>
<keyword evidence="1" id="KW-0479">Metal-binding</keyword>
<reference evidence="4 5" key="1">
    <citation type="submission" date="2022-02" db="EMBL/GenBank/DDBJ databases">
        <title>Mesosutterella porci, a novel member of the family Sutterellaceae from pig feces.</title>
        <authorList>
            <person name="Wylensek D."/>
            <person name="Clavel T."/>
        </authorList>
    </citation>
    <scope>NUCLEOTIDE SEQUENCE [LARGE SCALE GENOMIC DNA]</scope>
    <source>
        <strain evidence="5">oilRF-744-wt-GAM-9</strain>
    </source>
</reference>
<dbReference type="Gene3D" id="3.30.70.360">
    <property type="match status" value="1"/>
</dbReference>
<dbReference type="InterPro" id="IPR017150">
    <property type="entry name" value="Pept_M20_glutamate_carboxypep"/>
</dbReference>
<comment type="caution">
    <text evidence="4">The sequence shown here is derived from an EMBL/GenBank/DDBJ whole genome shotgun (WGS) entry which is preliminary data.</text>
</comment>
<dbReference type="Proteomes" id="UP001297600">
    <property type="component" value="Unassembled WGS sequence"/>
</dbReference>
<dbReference type="PANTHER" id="PTHR43808:SF9">
    <property type="entry name" value="BLL0789 PROTEIN"/>
    <property type="match status" value="1"/>
</dbReference>
<dbReference type="SUPFAM" id="SSF55031">
    <property type="entry name" value="Bacterial exopeptidase dimerisation domain"/>
    <property type="match status" value="1"/>
</dbReference>
<sequence>MTLLEDYLKDLEQLVNFEAGTSNPEGVTQAAQYMKKLYDSIGFSTELVDLGPEVGRGLLATNKPGAQTYDIMLNGHLDTVFPKGEAARRPFRRDAEKAYGPGVLDCKAGILSIFYGIKSARPEDIKRLSIAVAMNPDEETGSTHSTDWLVSIGRRAKRVLICEPARPNGELVRSRKGSATYRVEFHGRTAHAGNNPQDGANAAVAMMRFATALYDELNNFETGTTVNPGVVEGGKIINAIPDHAMVRIDTRYLSDAEGRRVGERIAQLAAQTWVKGVTATTKREFWIPAMPLSDNAKELDQLLTKAAAMAGFEAHFVDAGGAADGNHIAEFGVPVCDGCGPAGDNMHTDREFLTLRSVEPAVKMQSNLYSLI</sequence>
<dbReference type="Pfam" id="PF01546">
    <property type="entry name" value="Peptidase_M20"/>
    <property type="match status" value="1"/>
</dbReference>
<name>A0ABS9MRZ2_9BURK</name>
<evidence type="ECO:0000313" key="5">
    <source>
        <dbReference type="Proteomes" id="UP001297600"/>
    </source>
</evidence>
<keyword evidence="5" id="KW-1185">Reference proteome</keyword>
<dbReference type="PIRSF" id="PIRSF037238">
    <property type="entry name" value="Carboxypeptidase_G2"/>
    <property type="match status" value="1"/>
</dbReference>
<dbReference type="PANTHER" id="PTHR43808">
    <property type="entry name" value="ACETYLORNITHINE DEACETYLASE"/>
    <property type="match status" value="1"/>
</dbReference>
<dbReference type="EMBL" id="JAKNCT010000009">
    <property type="protein sequence ID" value="MCG5031398.1"/>
    <property type="molecule type" value="Genomic_DNA"/>
</dbReference>
<dbReference type="InterPro" id="IPR050072">
    <property type="entry name" value="Peptidase_M20A"/>
</dbReference>
<evidence type="ECO:0000256" key="2">
    <source>
        <dbReference type="ARBA" id="ARBA00022801"/>
    </source>
</evidence>
<gene>
    <name evidence="4" type="ORF">MAF45_08095</name>
</gene>
<dbReference type="RefSeq" id="WP_237979132.1">
    <property type="nucleotide sequence ID" value="NZ_JAKNCT010000009.1"/>
</dbReference>
<feature type="domain" description="Peptidase M20 dimerisation" evidence="3">
    <location>
        <begin position="174"/>
        <end position="274"/>
    </location>
</feature>
<dbReference type="CDD" id="cd03885">
    <property type="entry name" value="M20_CPDG2"/>
    <property type="match status" value="1"/>
</dbReference>
<dbReference type="InterPro" id="IPR002933">
    <property type="entry name" value="Peptidase_M20"/>
</dbReference>
<dbReference type="InterPro" id="IPR036264">
    <property type="entry name" value="Bact_exopeptidase_dim_dom"/>
</dbReference>
<accession>A0ABS9MRZ2</accession>
<evidence type="ECO:0000313" key="4">
    <source>
        <dbReference type="EMBL" id="MCG5031398.1"/>
    </source>
</evidence>
<proteinExistence type="predicted"/>
<dbReference type="Pfam" id="PF07687">
    <property type="entry name" value="M20_dimer"/>
    <property type="match status" value="1"/>
</dbReference>
<dbReference type="SUPFAM" id="SSF53187">
    <property type="entry name" value="Zn-dependent exopeptidases"/>
    <property type="match status" value="1"/>
</dbReference>
<protein>
    <submittedName>
        <fullName evidence="4">M20 family metallopeptidase</fullName>
    </submittedName>
</protein>
<dbReference type="InterPro" id="IPR011650">
    <property type="entry name" value="Peptidase_M20_dimer"/>
</dbReference>
<keyword evidence="2" id="KW-0378">Hydrolase</keyword>
<dbReference type="Gene3D" id="3.40.630.10">
    <property type="entry name" value="Zn peptidases"/>
    <property type="match status" value="1"/>
</dbReference>
<evidence type="ECO:0000256" key="1">
    <source>
        <dbReference type="ARBA" id="ARBA00022723"/>
    </source>
</evidence>
<organism evidence="4 5">
    <name type="scientific">Mesosutterella porci</name>
    <dbReference type="NCBI Taxonomy" id="2915351"/>
    <lineage>
        <taxon>Bacteria</taxon>
        <taxon>Pseudomonadati</taxon>
        <taxon>Pseudomonadota</taxon>
        <taxon>Betaproteobacteria</taxon>
        <taxon>Burkholderiales</taxon>
        <taxon>Sutterellaceae</taxon>
        <taxon>Mesosutterella</taxon>
    </lineage>
</organism>